<comment type="caution">
    <text evidence="6">The sequence shown here is derived from an EMBL/GenBank/DDBJ whole genome shotgun (WGS) entry which is preliminary data.</text>
</comment>
<dbReference type="PANTHER" id="PTHR30537">
    <property type="entry name" value="HTH-TYPE TRANSCRIPTIONAL REGULATOR"/>
    <property type="match status" value="1"/>
</dbReference>
<dbReference type="Pfam" id="PF00126">
    <property type="entry name" value="HTH_1"/>
    <property type="match status" value="1"/>
</dbReference>
<keyword evidence="3" id="KW-0238">DNA-binding</keyword>
<comment type="similarity">
    <text evidence="1">Belongs to the LysR transcriptional regulatory family.</text>
</comment>
<evidence type="ECO:0000313" key="7">
    <source>
        <dbReference type="Proteomes" id="UP000564885"/>
    </source>
</evidence>
<keyword evidence="7" id="KW-1185">Reference proteome</keyword>
<reference evidence="6 7" key="1">
    <citation type="submission" date="2020-04" db="EMBL/GenBank/DDBJ databases">
        <title>Enterovirga sp. isolate from soil.</title>
        <authorList>
            <person name="Chea S."/>
            <person name="Kim D.-U."/>
        </authorList>
    </citation>
    <scope>NUCLEOTIDE SEQUENCE [LARGE SCALE GENOMIC DNA]</scope>
    <source>
        <strain evidence="6 7">DB1703</strain>
    </source>
</reference>
<evidence type="ECO:0000256" key="3">
    <source>
        <dbReference type="ARBA" id="ARBA00023125"/>
    </source>
</evidence>
<evidence type="ECO:0000259" key="5">
    <source>
        <dbReference type="PROSITE" id="PS50931"/>
    </source>
</evidence>
<evidence type="ECO:0000256" key="1">
    <source>
        <dbReference type="ARBA" id="ARBA00009437"/>
    </source>
</evidence>
<dbReference type="SUPFAM" id="SSF53850">
    <property type="entry name" value="Periplasmic binding protein-like II"/>
    <property type="match status" value="1"/>
</dbReference>
<organism evidence="6 7">
    <name type="scientific">Enterovirga aerilata</name>
    <dbReference type="NCBI Taxonomy" id="2730920"/>
    <lineage>
        <taxon>Bacteria</taxon>
        <taxon>Pseudomonadati</taxon>
        <taxon>Pseudomonadota</taxon>
        <taxon>Alphaproteobacteria</taxon>
        <taxon>Hyphomicrobiales</taxon>
        <taxon>Methylobacteriaceae</taxon>
        <taxon>Enterovirga</taxon>
    </lineage>
</organism>
<evidence type="ECO:0000313" key="6">
    <source>
        <dbReference type="EMBL" id="NNM72695.1"/>
    </source>
</evidence>
<dbReference type="GO" id="GO:0003677">
    <property type="term" value="F:DNA binding"/>
    <property type="evidence" value="ECO:0007669"/>
    <property type="project" value="UniProtKB-KW"/>
</dbReference>
<dbReference type="Pfam" id="PF03466">
    <property type="entry name" value="LysR_substrate"/>
    <property type="match status" value="1"/>
</dbReference>
<dbReference type="GO" id="GO:0003700">
    <property type="term" value="F:DNA-binding transcription factor activity"/>
    <property type="evidence" value="ECO:0007669"/>
    <property type="project" value="InterPro"/>
</dbReference>
<evidence type="ECO:0000256" key="4">
    <source>
        <dbReference type="ARBA" id="ARBA00023163"/>
    </source>
</evidence>
<dbReference type="SUPFAM" id="SSF46785">
    <property type="entry name" value="Winged helix' DNA-binding domain"/>
    <property type="match status" value="1"/>
</dbReference>
<dbReference type="EMBL" id="JABEPP010000003">
    <property type="protein sequence ID" value="NNM72695.1"/>
    <property type="molecule type" value="Genomic_DNA"/>
</dbReference>
<dbReference type="InterPro" id="IPR005119">
    <property type="entry name" value="LysR_subst-bd"/>
</dbReference>
<keyword evidence="2" id="KW-0805">Transcription regulation</keyword>
<dbReference type="PROSITE" id="PS50931">
    <property type="entry name" value="HTH_LYSR"/>
    <property type="match status" value="1"/>
</dbReference>
<feature type="domain" description="HTH lysR-type" evidence="5">
    <location>
        <begin position="1"/>
        <end position="60"/>
    </location>
</feature>
<dbReference type="Gene3D" id="1.10.10.10">
    <property type="entry name" value="Winged helix-like DNA-binding domain superfamily/Winged helix DNA-binding domain"/>
    <property type="match status" value="1"/>
</dbReference>
<evidence type="ECO:0000256" key="2">
    <source>
        <dbReference type="ARBA" id="ARBA00023015"/>
    </source>
</evidence>
<gene>
    <name evidence="6" type="ORF">HJG44_09905</name>
</gene>
<dbReference type="FunFam" id="1.10.10.10:FF:000001">
    <property type="entry name" value="LysR family transcriptional regulator"/>
    <property type="match status" value="1"/>
</dbReference>
<dbReference type="Proteomes" id="UP000564885">
    <property type="component" value="Unassembled WGS sequence"/>
</dbReference>
<dbReference type="InterPro" id="IPR058163">
    <property type="entry name" value="LysR-type_TF_proteobact-type"/>
</dbReference>
<name>A0A849I8S5_9HYPH</name>
<proteinExistence type="inferred from homology"/>
<dbReference type="RefSeq" id="WP_171218233.1">
    <property type="nucleotide sequence ID" value="NZ_JABEPP010000003.1"/>
</dbReference>
<dbReference type="InterPro" id="IPR000847">
    <property type="entry name" value="LysR_HTH_N"/>
</dbReference>
<protein>
    <submittedName>
        <fullName evidence="6">LysR family transcriptional regulator</fullName>
    </submittedName>
</protein>
<accession>A0A849I8S5</accession>
<dbReference type="Gene3D" id="3.40.190.290">
    <property type="match status" value="1"/>
</dbReference>
<dbReference type="PANTHER" id="PTHR30537:SF5">
    <property type="entry name" value="HTH-TYPE TRANSCRIPTIONAL ACTIVATOR TTDR-RELATED"/>
    <property type="match status" value="1"/>
</dbReference>
<dbReference type="InterPro" id="IPR036390">
    <property type="entry name" value="WH_DNA-bd_sf"/>
</dbReference>
<dbReference type="AlphaFoldDB" id="A0A849I8S5"/>
<sequence>MAANLDDLTAFLAVAKARGFREAGRALGVSPTTLSETVRRLEAQLGVRLLHRTTRSVAPTEAGNRLIERLAPALSEVEAALASLNDLRDTPTGTLRLNVPVGVARLILPSLLPGFTAMYPDIQVEVAAEDTIVDVLAAGADAGIRYDEKLEQDMIAVPIGPRVQRFAMAAAPAYLARAGNPEHPTDLLQHKCLRGRFRNGALFSPWELERDDEVIRIEPQGPLTVSISGAMDLAIDMAVAGMGIIGLFEDWLRPHLDANRLSPVLSAWWSDFPGPFLYYSNRRLVPPPLKAFLGFIKSARRDQ</sequence>
<keyword evidence="4" id="KW-0804">Transcription</keyword>
<dbReference type="InterPro" id="IPR036388">
    <property type="entry name" value="WH-like_DNA-bd_sf"/>
</dbReference>